<dbReference type="Gene3D" id="1.10.3810.10">
    <property type="entry name" value="Biosynthetic peptidoglycan transglycosylase-like"/>
    <property type="match status" value="1"/>
</dbReference>
<comment type="catalytic activity">
    <reaction evidence="11">
        <text>[GlcNAc-(1-&gt;4)-Mur2Ac(oyl-L-Ala-gamma-D-Glu-L-Lys-D-Ala-D-Ala)](n)-di-trans,octa-cis-undecaprenyl diphosphate + beta-D-GlcNAc-(1-&gt;4)-Mur2Ac(oyl-L-Ala-gamma-D-Glu-L-Lys-D-Ala-D-Ala)-di-trans,octa-cis-undecaprenyl diphosphate = [GlcNAc-(1-&gt;4)-Mur2Ac(oyl-L-Ala-gamma-D-Glu-L-Lys-D-Ala-D-Ala)](n+1)-di-trans,octa-cis-undecaprenyl diphosphate + di-trans,octa-cis-undecaprenyl diphosphate + H(+)</text>
        <dbReference type="Rhea" id="RHEA:23708"/>
        <dbReference type="Rhea" id="RHEA-COMP:9602"/>
        <dbReference type="Rhea" id="RHEA-COMP:9603"/>
        <dbReference type="ChEBI" id="CHEBI:15378"/>
        <dbReference type="ChEBI" id="CHEBI:58405"/>
        <dbReference type="ChEBI" id="CHEBI:60033"/>
        <dbReference type="ChEBI" id="CHEBI:78435"/>
        <dbReference type="EC" id="2.4.99.28"/>
    </reaction>
</comment>
<dbReference type="GO" id="GO:0016763">
    <property type="term" value="F:pentosyltransferase activity"/>
    <property type="evidence" value="ECO:0007669"/>
    <property type="project" value="InterPro"/>
</dbReference>
<keyword evidence="10 11" id="KW-0961">Cell wall biogenesis/degradation</keyword>
<keyword evidence="2 11" id="KW-0997">Cell inner membrane</keyword>
<dbReference type="GO" id="GO:0009252">
    <property type="term" value="P:peptidoglycan biosynthetic process"/>
    <property type="evidence" value="ECO:0007669"/>
    <property type="project" value="UniProtKB-UniRule"/>
</dbReference>
<dbReference type="GO" id="GO:0008955">
    <property type="term" value="F:peptidoglycan glycosyltransferase activity"/>
    <property type="evidence" value="ECO:0007669"/>
    <property type="project" value="UniProtKB-UniRule"/>
</dbReference>
<dbReference type="GO" id="GO:0009274">
    <property type="term" value="C:peptidoglycan-based cell wall"/>
    <property type="evidence" value="ECO:0007669"/>
    <property type="project" value="InterPro"/>
</dbReference>
<evidence type="ECO:0000256" key="7">
    <source>
        <dbReference type="ARBA" id="ARBA00022984"/>
    </source>
</evidence>
<dbReference type="EC" id="2.4.99.28" evidence="11"/>
<protein>
    <recommendedName>
        <fullName evidence="11">Biosynthetic peptidoglycan transglycosylase</fullName>
        <ecNumber evidence="11">2.4.99.28</ecNumber>
    </recommendedName>
    <alternativeName>
        <fullName evidence="11">Glycan polymerase</fullName>
    </alternativeName>
    <alternativeName>
        <fullName evidence="11">Peptidoglycan glycosyltransferase MtgA</fullName>
        <shortName evidence="11">PGT</shortName>
    </alternativeName>
</protein>
<keyword evidence="5 11" id="KW-0812">Transmembrane</keyword>
<evidence type="ECO:0000256" key="9">
    <source>
        <dbReference type="ARBA" id="ARBA00023136"/>
    </source>
</evidence>
<feature type="transmembrane region" description="Helical" evidence="11">
    <location>
        <begin position="21"/>
        <end position="43"/>
    </location>
</feature>
<dbReference type="GO" id="GO:0071555">
    <property type="term" value="P:cell wall organization"/>
    <property type="evidence" value="ECO:0007669"/>
    <property type="project" value="UniProtKB-KW"/>
</dbReference>
<evidence type="ECO:0000256" key="2">
    <source>
        <dbReference type="ARBA" id="ARBA00022519"/>
    </source>
</evidence>
<reference evidence="13 14" key="1">
    <citation type="submission" date="2019-06" db="EMBL/GenBank/DDBJ databases">
        <title>Genomic Encyclopedia of Type Strains, Phase IV (KMG-V): Genome sequencing to study the core and pangenomes of soil and plant-associated prokaryotes.</title>
        <authorList>
            <person name="Whitman W."/>
        </authorList>
    </citation>
    <scope>NUCLEOTIDE SEQUENCE [LARGE SCALE GENOMIC DNA]</scope>
    <source>
        <strain evidence="13 14">BR 11622</strain>
    </source>
</reference>
<dbReference type="UniPathway" id="UPA00219"/>
<evidence type="ECO:0000313" key="13">
    <source>
        <dbReference type="EMBL" id="TWB41874.1"/>
    </source>
</evidence>
<dbReference type="EMBL" id="VITR01000007">
    <property type="protein sequence ID" value="TWB41874.1"/>
    <property type="molecule type" value="Genomic_DNA"/>
</dbReference>
<evidence type="ECO:0000256" key="3">
    <source>
        <dbReference type="ARBA" id="ARBA00022676"/>
    </source>
</evidence>
<dbReference type="RefSeq" id="WP_145732994.1">
    <property type="nucleotide sequence ID" value="NZ_VITR01000007.1"/>
</dbReference>
<name>A0A560H888_9PROT</name>
<dbReference type="PANTHER" id="PTHR30400:SF0">
    <property type="entry name" value="BIOSYNTHETIC PEPTIDOGLYCAN TRANSGLYCOSYLASE"/>
    <property type="match status" value="1"/>
</dbReference>
<evidence type="ECO:0000256" key="8">
    <source>
        <dbReference type="ARBA" id="ARBA00022989"/>
    </source>
</evidence>
<dbReference type="InterPro" id="IPR023346">
    <property type="entry name" value="Lysozyme-like_dom_sf"/>
</dbReference>
<dbReference type="SUPFAM" id="SSF53955">
    <property type="entry name" value="Lysozyme-like"/>
    <property type="match status" value="1"/>
</dbReference>
<dbReference type="HAMAP" id="MF_00766">
    <property type="entry name" value="PGT_MtgA"/>
    <property type="match status" value="1"/>
</dbReference>
<gene>
    <name evidence="11" type="primary">mtgA</name>
    <name evidence="13" type="ORF">FBZ90_107250</name>
</gene>
<evidence type="ECO:0000256" key="4">
    <source>
        <dbReference type="ARBA" id="ARBA00022679"/>
    </source>
</evidence>
<comment type="similarity">
    <text evidence="11">Belongs to the glycosyltransferase 51 family.</text>
</comment>
<dbReference type="AlphaFoldDB" id="A0A560H888"/>
<evidence type="ECO:0000256" key="1">
    <source>
        <dbReference type="ARBA" id="ARBA00022475"/>
    </source>
</evidence>
<keyword evidence="3 11" id="KW-0328">Glycosyltransferase</keyword>
<evidence type="ECO:0000259" key="12">
    <source>
        <dbReference type="Pfam" id="PF00912"/>
    </source>
</evidence>
<keyword evidence="9 11" id="KW-0472">Membrane</keyword>
<dbReference type="NCBIfam" id="TIGR02070">
    <property type="entry name" value="mono_pep_trsgly"/>
    <property type="match status" value="1"/>
</dbReference>
<evidence type="ECO:0000256" key="11">
    <source>
        <dbReference type="HAMAP-Rule" id="MF_00766"/>
    </source>
</evidence>
<evidence type="ECO:0000313" key="14">
    <source>
        <dbReference type="Proteomes" id="UP000315751"/>
    </source>
</evidence>
<comment type="pathway">
    <text evidence="11">Cell wall biogenesis; peptidoglycan biosynthesis.</text>
</comment>
<dbReference type="PANTHER" id="PTHR30400">
    <property type="entry name" value="MONOFUNCTIONAL BIOSYNTHETIC PEPTIDOGLYCAN TRANSGLYCOSYLASE"/>
    <property type="match status" value="1"/>
</dbReference>
<proteinExistence type="inferred from homology"/>
<keyword evidence="6 11" id="KW-0133">Cell shape</keyword>
<feature type="domain" description="Glycosyl transferase family 51" evidence="12">
    <location>
        <begin position="65"/>
        <end position="217"/>
    </location>
</feature>
<accession>A0A560H888</accession>
<dbReference type="Pfam" id="PF00912">
    <property type="entry name" value="Transgly"/>
    <property type="match status" value="1"/>
</dbReference>
<dbReference type="GO" id="GO:0008360">
    <property type="term" value="P:regulation of cell shape"/>
    <property type="evidence" value="ECO:0007669"/>
    <property type="project" value="UniProtKB-KW"/>
</dbReference>
<keyword evidence="4 11" id="KW-0808">Transferase</keyword>
<dbReference type="Proteomes" id="UP000315751">
    <property type="component" value="Unassembled WGS sequence"/>
</dbReference>
<dbReference type="InterPro" id="IPR011812">
    <property type="entry name" value="Pep_trsgly"/>
</dbReference>
<keyword evidence="7 11" id="KW-0573">Peptidoglycan synthesis</keyword>
<sequence length="240" mass="26377">MTAGVGHQRDRRPSLRRALRWAQAGLLAAVVLSLGWVCLYAVVDPPGTPLMLIRRMQGVPTQGWTPVPLDRIAPALQRAVIGAEDSRFCSHHGVDWEAVDAAMDEDEEGHKLRGASTISQQTAKNAFLWPGRTWLRKGVEFGFTELIELVWGKRRILEMYLNIVEWGDGLYGAEAASRAYFGVPAAALSPSQAAALAAVLPSPRKWNARHPGPYVARRIGILEQRAALVARDGLDACLRR</sequence>
<dbReference type="InterPro" id="IPR036950">
    <property type="entry name" value="PBP_transglycosylase"/>
</dbReference>
<keyword evidence="8 11" id="KW-1133">Transmembrane helix</keyword>
<keyword evidence="1 11" id="KW-1003">Cell membrane</keyword>
<keyword evidence="14" id="KW-1185">Reference proteome</keyword>
<dbReference type="OrthoDB" id="9766909at2"/>
<organism evidence="13 14">
    <name type="scientific">Nitrospirillum amazonense</name>
    <dbReference type="NCBI Taxonomy" id="28077"/>
    <lineage>
        <taxon>Bacteria</taxon>
        <taxon>Pseudomonadati</taxon>
        <taxon>Pseudomonadota</taxon>
        <taxon>Alphaproteobacteria</taxon>
        <taxon>Rhodospirillales</taxon>
        <taxon>Azospirillaceae</taxon>
        <taxon>Nitrospirillum</taxon>
    </lineage>
</organism>
<evidence type="ECO:0000256" key="6">
    <source>
        <dbReference type="ARBA" id="ARBA00022960"/>
    </source>
</evidence>
<dbReference type="InterPro" id="IPR001264">
    <property type="entry name" value="Glyco_trans_51"/>
</dbReference>
<evidence type="ECO:0000256" key="10">
    <source>
        <dbReference type="ARBA" id="ARBA00023316"/>
    </source>
</evidence>
<comment type="function">
    <text evidence="11">Peptidoglycan polymerase that catalyzes glycan chain elongation from lipid-linked precursors.</text>
</comment>
<comment type="caution">
    <text evidence="13">The sequence shown here is derived from an EMBL/GenBank/DDBJ whole genome shotgun (WGS) entry which is preliminary data.</text>
</comment>
<dbReference type="GO" id="GO:0005886">
    <property type="term" value="C:plasma membrane"/>
    <property type="evidence" value="ECO:0007669"/>
    <property type="project" value="UniProtKB-SubCell"/>
</dbReference>
<evidence type="ECO:0000256" key="5">
    <source>
        <dbReference type="ARBA" id="ARBA00022692"/>
    </source>
</evidence>
<comment type="subcellular location">
    <subcellularLocation>
        <location evidence="11">Cell inner membrane</location>
        <topology evidence="11">Single-pass membrane protein</topology>
    </subcellularLocation>
</comment>